<keyword evidence="1" id="KW-1133">Transmembrane helix</keyword>
<sequence length="48" mass="5740">MEKVKKLWNHTLTYVSVRTIYYLAILILLVLLYGFHDMNAGPFIYTEF</sequence>
<dbReference type="Proteomes" id="UP000618943">
    <property type="component" value="Unassembled WGS sequence"/>
</dbReference>
<proteinExistence type="predicted"/>
<evidence type="ECO:0000313" key="2">
    <source>
        <dbReference type="EMBL" id="MBK3496921.1"/>
    </source>
</evidence>
<dbReference type="RefSeq" id="WP_100795436.1">
    <property type="nucleotide sequence ID" value="NZ_JAEOAH010000044.1"/>
</dbReference>
<name>A0ABS1HBU1_9BACL</name>
<keyword evidence="1" id="KW-0472">Membrane</keyword>
<evidence type="ECO:0000256" key="1">
    <source>
        <dbReference type="SAM" id="Phobius"/>
    </source>
</evidence>
<keyword evidence="1" id="KW-0812">Transmembrane</keyword>
<accession>A0ABS1HBU1</accession>
<organism evidence="2 3">
    <name type="scientific">Viridibacillus soli</name>
    <dbReference type="NCBI Taxonomy" id="2798301"/>
    <lineage>
        <taxon>Bacteria</taxon>
        <taxon>Bacillati</taxon>
        <taxon>Bacillota</taxon>
        <taxon>Bacilli</taxon>
        <taxon>Bacillales</taxon>
        <taxon>Caryophanaceae</taxon>
        <taxon>Viridibacillus</taxon>
    </lineage>
</organism>
<comment type="caution">
    <text evidence="2">The sequence shown here is derived from an EMBL/GenBank/DDBJ whole genome shotgun (WGS) entry which is preliminary data.</text>
</comment>
<keyword evidence="3" id="KW-1185">Reference proteome</keyword>
<dbReference type="EMBL" id="JAEOAH010000044">
    <property type="protein sequence ID" value="MBK3496921.1"/>
    <property type="molecule type" value="Genomic_DNA"/>
</dbReference>
<gene>
    <name evidence="2" type="primary">dltX</name>
    <name evidence="2" type="ORF">JFL43_19075</name>
</gene>
<dbReference type="Pfam" id="PF12459">
    <property type="entry name" value="DltX"/>
    <property type="match status" value="1"/>
</dbReference>
<feature type="transmembrane region" description="Helical" evidence="1">
    <location>
        <begin position="12"/>
        <end position="35"/>
    </location>
</feature>
<evidence type="ECO:0000313" key="3">
    <source>
        <dbReference type="Proteomes" id="UP000618943"/>
    </source>
</evidence>
<reference evidence="2 3" key="1">
    <citation type="submission" date="2020-12" db="EMBL/GenBank/DDBJ databases">
        <title>YIM B01967 draft genome.</title>
        <authorList>
            <person name="Yan X."/>
        </authorList>
    </citation>
    <scope>NUCLEOTIDE SEQUENCE [LARGE SCALE GENOMIC DNA]</scope>
    <source>
        <strain evidence="2 3">YIM B01967</strain>
    </source>
</reference>
<dbReference type="InterPro" id="IPR021008">
    <property type="entry name" value="DltX"/>
</dbReference>
<protein>
    <submittedName>
        <fullName evidence="2">Teichoic acid D-Ala incorporation-associated protein DltX</fullName>
    </submittedName>
</protein>